<protein>
    <submittedName>
        <fullName evidence="1">Uncharacterized protein</fullName>
    </submittedName>
</protein>
<feature type="non-terminal residue" evidence="1">
    <location>
        <position position="1"/>
    </location>
</feature>
<dbReference type="EMBL" id="UINC01224598">
    <property type="protein sequence ID" value="SVE54288.1"/>
    <property type="molecule type" value="Genomic_DNA"/>
</dbReference>
<evidence type="ECO:0000313" key="1">
    <source>
        <dbReference type="EMBL" id="SVE54288.1"/>
    </source>
</evidence>
<name>A0A383EDU7_9ZZZZ</name>
<organism evidence="1">
    <name type="scientific">marine metagenome</name>
    <dbReference type="NCBI Taxonomy" id="408172"/>
    <lineage>
        <taxon>unclassified sequences</taxon>
        <taxon>metagenomes</taxon>
        <taxon>ecological metagenomes</taxon>
    </lineage>
</organism>
<feature type="non-terminal residue" evidence="1">
    <location>
        <position position="81"/>
    </location>
</feature>
<dbReference type="AlphaFoldDB" id="A0A383EDU7"/>
<gene>
    <name evidence="1" type="ORF">METZ01_LOCUS507142</name>
</gene>
<reference evidence="1" key="1">
    <citation type="submission" date="2018-05" db="EMBL/GenBank/DDBJ databases">
        <authorList>
            <person name="Lanie J.A."/>
            <person name="Ng W.-L."/>
            <person name="Kazmierczak K.M."/>
            <person name="Andrzejewski T.M."/>
            <person name="Davidsen T.M."/>
            <person name="Wayne K.J."/>
            <person name="Tettelin H."/>
            <person name="Glass J.I."/>
            <person name="Rusch D."/>
            <person name="Podicherti R."/>
            <person name="Tsui H.-C.T."/>
            <person name="Winkler M.E."/>
        </authorList>
    </citation>
    <scope>NUCLEOTIDE SEQUENCE</scope>
</reference>
<accession>A0A383EDU7</accession>
<proteinExistence type="predicted"/>
<sequence length="81" mass="8603">VPNPSDPLIEVEGFYIESSGSVSNLYVSVQPLRVLFGRSGAGKSWILEGLAKACSGLRSLSRQRTPDGRSGLILRLGLGES</sequence>